<dbReference type="PANTHER" id="PTHR30176">
    <property type="entry name" value="FERREDOXIN-TYPE PROTEIN NAPH"/>
    <property type="match status" value="1"/>
</dbReference>
<dbReference type="NCBIfam" id="TIGR02745">
    <property type="entry name" value="ccoG_rdxA_fixG"/>
    <property type="match status" value="1"/>
</dbReference>
<keyword evidence="6" id="KW-0411">Iron-sulfur</keyword>
<dbReference type="GO" id="GO:0046872">
    <property type="term" value="F:metal ion binding"/>
    <property type="evidence" value="ECO:0007669"/>
    <property type="project" value="UniProtKB-KW"/>
</dbReference>
<dbReference type="InterPro" id="IPR017896">
    <property type="entry name" value="4Fe4S_Fe-S-bd"/>
</dbReference>
<comment type="caution">
    <text evidence="9">The sequence shown here is derived from an EMBL/GenBank/DDBJ whole genome shotgun (WGS) entry which is preliminary data.</text>
</comment>
<dbReference type="InterPro" id="IPR017900">
    <property type="entry name" value="4Fe4S_Fe_S_CS"/>
</dbReference>
<dbReference type="InterPro" id="IPR051684">
    <property type="entry name" value="Electron_Trans/Redox"/>
</dbReference>
<evidence type="ECO:0000256" key="3">
    <source>
        <dbReference type="ARBA" id="ARBA00022723"/>
    </source>
</evidence>
<dbReference type="Proteomes" id="UP000645257">
    <property type="component" value="Unassembled WGS sequence"/>
</dbReference>
<feature type="domain" description="4Fe-4S ferredoxin-type" evidence="8">
    <location>
        <begin position="240"/>
        <end position="268"/>
    </location>
</feature>
<dbReference type="GO" id="GO:0051539">
    <property type="term" value="F:4 iron, 4 sulfur cluster binding"/>
    <property type="evidence" value="ECO:0007669"/>
    <property type="project" value="UniProtKB-KW"/>
</dbReference>
<accession>A0A918P3N1</accession>
<keyword evidence="4" id="KW-0249">Electron transport</keyword>
<dbReference type="Gene3D" id="2.60.40.10">
    <property type="entry name" value="Immunoglobulins"/>
    <property type="match status" value="1"/>
</dbReference>
<dbReference type="PROSITE" id="PS00198">
    <property type="entry name" value="4FE4S_FER_1"/>
    <property type="match status" value="1"/>
</dbReference>
<dbReference type="Gene3D" id="3.30.70.20">
    <property type="match status" value="1"/>
</dbReference>
<reference evidence="9" key="2">
    <citation type="submission" date="2020-09" db="EMBL/GenBank/DDBJ databases">
        <authorList>
            <person name="Sun Q."/>
            <person name="Kim S."/>
        </authorList>
    </citation>
    <scope>NUCLEOTIDE SEQUENCE</scope>
    <source>
        <strain evidence="9">KCTC 32182</strain>
    </source>
</reference>
<dbReference type="InterPro" id="IPR013783">
    <property type="entry name" value="Ig-like_fold"/>
</dbReference>
<keyword evidence="10" id="KW-1185">Reference proteome</keyword>
<dbReference type="SUPFAM" id="SSF54862">
    <property type="entry name" value="4Fe-4S ferredoxins"/>
    <property type="match status" value="1"/>
</dbReference>
<keyword evidence="2" id="KW-0004">4Fe-4S</keyword>
<protein>
    <submittedName>
        <fullName evidence="9">Ferredoxin</fullName>
    </submittedName>
</protein>
<dbReference type="Pfam" id="PF13746">
    <property type="entry name" value="Fer4_18"/>
    <property type="match status" value="1"/>
</dbReference>
<evidence type="ECO:0000256" key="5">
    <source>
        <dbReference type="ARBA" id="ARBA00023004"/>
    </source>
</evidence>
<dbReference type="InterPro" id="IPR014116">
    <property type="entry name" value="Cyt_c_oxidase_cbb3_FixG"/>
</dbReference>
<name>A0A918P3N1_9NEIS</name>
<feature type="transmembrane region" description="Helical" evidence="7">
    <location>
        <begin position="70"/>
        <end position="87"/>
    </location>
</feature>
<feature type="transmembrane region" description="Helical" evidence="7">
    <location>
        <begin position="144"/>
        <end position="161"/>
    </location>
</feature>
<evidence type="ECO:0000259" key="8">
    <source>
        <dbReference type="PROSITE" id="PS51379"/>
    </source>
</evidence>
<evidence type="ECO:0000313" key="10">
    <source>
        <dbReference type="Proteomes" id="UP000645257"/>
    </source>
</evidence>
<reference evidence="9" key="1">
    <citation type="journal article" date="2014" name="Int. J. Syst. Evol. Microbiol.">
        <title>Complete genome sequence of Corynebacterium casei LMG S-19264T (=DSM 44701T), isolated from a smear-ripened cheese.</title>
        <authorList>
            <consortium name="US DOE Joint Genome Institute (JGI-PGF)"/>
            <person name="Walter F."/>
            <person name="Albersmeier A."/>
            <person name="Kalinowski J."/>
            <person name="Ruckert C."/>
        </authorList>
    </citation>
    <scope>NUCLEOTIDE SEQUENCE</scope>
    <source>
        <strain evidence="9">KCTC 32182</strain>
    </source>
</reference>
<evidence type="ECO:0000256" key="4">
    <source>
        <dbReference type="ARBA" id="ARBA00022982"/>
    </source>
</evidence>
<feature type="transmembrane region" description="Helical" evidence="7">
    <location>
        <begin position="181"/>
        <end position="198"/>
    </location>
</feature>
<dbReference type="GO" id="GO:0005886">
    <property type="term" value="C:plasma membrane"/>
    <property type="evidence" value="ECO:0007669"/>
    <property type="project" value="TreeGrafter"/>
</dbReference>
<feature type="transmembrane region" description="Helical" evidence="7">
    <location>
        <begin position="323"/>
        <end position="343"/>
    </location>
</feature>
<dbReference type="RefSeq" id="WP_189534435.1">
    <property type="nucleotide sequence ID" value="NZ_BMYX01000013.1"/>
</dbReference>
<evidence type="ECO:0000313" key="9">
    <source>
        <dbReference type="EMBL" id="GGY19013.1"/>
    </source>
</evidence>
<dbReference type="EMBL" id="BMYX01000013">
    <property type="protein sequence ID" value="GGY19013.1"/>
    <property type="molecule type" value="Genomic_DNA"/>
</dbReference>
<keyword evidence="7" id="KW-1133">Transmembrane helix</keyword>
<dbReference type="Pfam" id="PF12801">
    <property type="entry name" value="Fer4_5"/>
    <property type="match status" value="1"/>
</dbReference>
<feature type="transmembrane region" description="Helical" evidence="7">
    <location>
        <begin position="21"/>
        <end position="43"/>
    </location>
</feature>
<dbReference type="AlphaFoldDB" id="A0A918P3N1"/>
<dbReference type="PANTHER" id="PTHR30176:SF3">
    <property type="entry name" value="FERREDOXIN-TYPE PROTEIN NAPH"/>
    <property type="match status" value="1"/>
</dbReference>
<keyword evidence="1" id="KW-0813">Transport</keyword>
<keyword evidence="7" id="KW-0472">Membrane</keyword>
<evidence type="ECO:0000256" key="1">
    <source>
        <dbReference type="ARBA" id="ARBA00022448"/>
    </source>
</evidence>
<keyword evidence="7" id="KW-0812">Transmembrane</keyword>
<organism evidence="9 10">
    <name type="scientific">Paludibacterium paludis</name>
    <dbReference type="NCBI Taxonomy" id="1225769"/>
    <lineage>
        <taxon>Bacteria</taxon>
        <taxon>Pseudomonadati</taxon>
        <taxon>Pseudomonadota</taxon>
        <taxon>Betaproteobacteria</taxon>
        <taxon>Neisseriales</taxon>
        <taxon>Chromobacteriaceae</taxon>
        <taxon>Paludibacterium</taxon>
    </lineage>
</organism>
<evidence type="ECO:0000256" key="2">
    <source>
        <dbReference type="ARBA" id="ARBA00022485"/>
    </source>
</evidence>
<sequence>MTTATPIPIKIYPRLTSGRFNTVRVLLVALTQLVFFGLPWLMWNHRQAVWLDLANHRFFVFGATFWPQDLVYLSALLMVCAFGLFLWTTLAGRLWCGYACPQTVYTQIMLWIERLVEGDRKARMKRDAGPATFERTARRTLKHTLMIAFSLWTGFTLTGYFTPIRELLHALPTFDFGPWEGFWILFYAAFTWILAGMLREKVCTHMCPYARFQGVMFDNDTLIVSYDSRRGEPRGARRKDDGATARGDCIDCGICVQVCPTGIDIRQGLQYECIGCAACIDACDQVMDKISAPRGLIRYTTESALQGHYPESEIKRRMMRPRVLVYSGILLTIFAGSIAGWAMHTNIKMDVMRDRSYLTRQTDDGLLENSYILRLTNTSETPRVYSLSAEGLPGLKLVGDQTTVKLGPTATETIAVRLQASPDEVPKGSHTVWVLVRAAGDAAPVLREKTRFFGD</sequence>
<gene>
    <name evidence="9" type="ORF">GCM10011289_23010</name>
</gene>
<evidence type="ECO:0000256" key="7">
    <source>
        <dbReference type="SAM" id="Phobius"/>
    </source>
</evidence>
<keyword evidence="3" id="KW-0479">Metal-binding</keyword>
<evidence type="ECO:0000256" key="6">
    <source>
        <dbReference type="ARBA" id="ARBA00023014"/>
    </source>
</evidence>
<dbReference type="PROSITE" id="PS51379">
    <property type="entry name" value="4FE4S_FER_2"/>
    <property type="match status" value="1"/>
</dbReference>
<dbReference type="Pfam" id="PF11614">
    <property type="entry name" value="FixG_C"/>
    <property type="match status" value="1"/>
</dbReference>
<keyword evidence="5" id="KW-0408">Iron</keyword>
<dbReference type="InterPro" id="IPR032879">
    <property type="entry name" value="FixG_C"/>
</dbReference>
<proteinExistence type="predicted"/>